<dbReference type="Gene3D" id="1.25.40.20">
    <property type="entry name" value="Ankyrin repeat-containing domain"/>
    <property type="match status" value="2"/>
</dbReference>
<sequence length="787" mass="87593">MDPLSLTANLAAVIGLIDTICRIGKETYQLIAAVKNVPAEIQQLQVEMHEVEFLLENVHRYCDEYQDRLSSMSLHKTSPVMHIYSTLKSLEKEYDNIAAIVAKNLDVESSRTKQKLKMMGGRVKLVLGGKLERSFRNLDRCKRQLSMNLQVLGSFNDLAVQNRLDSIHDTVSTIRDSSQIPPLSNIDDRSAAWSEKGQDRSDFSQSLEAIDSLMAQLAAMKIRIEKQDDNTEISMDSWDNFEDVKRASLPLMLLQAKVREALQLLSTPQPGHEKLANIDVQWVQTELESLLASSHEKAAAVIKTNSQKRANVTRDCRRRIASSTLNKQRNRLQPTQQIVSSQVVLQDSPAGKVSIRVQWTKDADSKSARASDILLLLAPNPQVAEDGLLISLSRLHDGLSKPTITRHVSAYAIVETTSPIFTCIEANDIHSLRLLLKSRDFSPTVRNTENESLLSFAARLLRFEMCDLLLNEGADPNHCRSDGANAIYDVRNAFWYRATNYTIHKATLYRILRLFISAGCDINSVALGGSPLHFTVSHTLPGSELINEEEIVALINLLVGSGCDIEHENADGLTPLLYNACIPRWHGVVVLRELLQWGANPHATSHLGEGALHLAMAFSGPGSVHGQLEGDSLETRLGILLQTGCNPNLQDGYGHTPSDFALSSPRIWFQWCLAVERVGLSMEDVLRTEGVSEDTRPVQDSASADSDWESCSGSDDEDGSQESTTSGTCSDPEHIFLCWNGFFPWSVPPCCADCGLLCELEDIKRRKWDAWMVFQELRTKFMTNSLN</sequence>
<reference evidence="3" key="1">
    <citation type="journal article" date="2018" name="Proc. Natl. Acad. Sci. U.S.A.">
        <title>Linking secondary metabolites to gene clusters through genome sequencing of six diverse Aspergillus species.</title>
        <authorList>
            <person name="Kaerboelling I."/>
            <person name="Vesth T.C."/>
            <person name="Frisvad J.C."/>
            <person name="Nybo J.L."/>
            <person name="Theobald S."/>
            <person name="Kuo A."/>
            <person name="Bowyer P."/>
            <person name="Matsuda Y."/>
            <person name="Mondo S."/>
            <person name="Lyhne E.K."/>
            <person name="Kogle M.E."/>
            <person name="Clum A."/>
            <person name="Lipzen A."/>
            <person name="Salamov A."/>
            <person name="Ngan C.Y."/>
            <person name="Daum C."/>
            <person name="Chiniquy J."/>
            <person name="Barry K."/>
            <person name="LaButti K."/>
            <person name="Haridas S."/>
            <person name="Simmons B.A."/>
            <person name="Magnuson J.K."/>
            <person name="Mortensen U.H."/>
            <person name="Larsen T.O."/>
            <person name="Grigoriev I.V."/>
            <person name="Baker S.E."/>
            <person name="Andersen M.R."/>
        </authorList>
    </citation>
    <scope>NUCLEOTIDE SEQUENCE [LARGE SCALE GENOMIC DNA]</scope>
    <source>
        <strain evidence="3">IBT 16806</strain>
    </source>
</reference>
<evidence type="ECO:0000256" key="1">
    <source>
        <dbReference type="SAM" id="MobiDB-lite"/>
    </source>
</evidence>
<gene>
    <name evidence="2" type="ORF">P174DRAFT_17594</name>
</gene>
<dbReference type="STRING" id="1392255.A0A2I1CLE8"/>
<dbReference type="InterPro" id="IPR036770">
    <property type="entry name" value="Ankyrin_rpt-contain_sf"/>
</dbReference>
<protein>
    <submittedName>
        <fullName evidence="2">Ankyrin repeat protein</fullName>
    </submittedName>
</protein>
<evidence type="ECO:0000313" key="3">
    <source>
        <dbReference type="Proteomes" id="UP000234474"/>
    </source>
</evidence>
<dbReference type="OrthoDB" id="539213at2759"/>
<dbReference type="VEuPathDB" id="FungiDB:P174DRAFT_17594"/>
<organism evidence="2 3">
    <name type="scientific">Aspergillus novofumigatus (strain IBT 16806)</name>
    <dbReference type="NCBI Taxonomy" id="1392255"/>
    <lineage>
        <taxon>Eukaryota</taxon>
        <taxon>Fungi</taxon>
        <taxon>Dikarya</taxon>
        <taxon>Ascomycota</taxon>
        <taxon>Pezizomycotina</taxon>
        <taxon>Eurotiomycetes</taxon>
        <taxon>Eurotiomycetidae</taxon>
        <taxon>Eurotiales</taxon>
        <taxon>Aspergillaceae</taxon>
        <taxon>Aspergillus</taxon>
        <taxon>Aspergillus subgen. Fumigati</taxon>
    </lineage>
</organism>
<evidence type="ECO:0000313" key="2">
    <source>
        <dbReference type="EMBL" id="PKX98443.1"/>
    </source>
</evidence>
<dbReference type="PANTHER" id="PTHR24198">
    <property type="entry name" value="ANKYRIN REPEAT AND PROTEIN KINASE DOMAIN-CONTAINING PROTEIN"/>
    <property type="match status" value="1"/>
</dbReference>
<comment type="caution">
    <text evidence="2">The sequence shown here is derived from an EMBL/GenBank/DDBJ whole genome shotgun (WGS) entry which is preliminary data.</text>
</comment>
<dbReference type="EMBL" id="MSZS01000001">
    <property type="protein sequence ID" value="PKX98443.1"/>
    <property type="molecule type" value="Genomic_DNA"/>
</dbReference>
<dbReference type="RefSeq" id="XP_024687038.1">
    <property type="nucleotide sequence ID" value="XM_024821240.1"/>
</dbReference>
<feature type="region of interest" description="Disordered" evidence="1">
    <location>
        <begin position="690"/>
        <end position="728"/>
    </location>
</feature>
<dbReference type="OMA" id="CDIEHEN"/>
<dbReference type="Proteomes" id="UP000234474">
    <property type="component" value="Unassembled WGS sequence"/>
</dbReference>
<name>A0A2I1CLE8_ASPN1</name>
<accession>A0A2I1CLE8</accession>
<dbReference type="GeneID" id="36528566"/>
<dbReference type="SUPFAM" id="SSF48403">
    <property type="entry name" value="Ankyrin repeat"/>
    <property type="match status" value="1"/>
</dbReference>
<keyword evidence="3" id="KW-1185">Reference proteome</keyword>
<proteinExistence type="predicted"/>
<dbReference type="PANTHER" id="PTHR24198:SF165">
    <property type="entry name" value="ANKYRIN REPEAT-CONTAINING PROTEIN-RELATED"/>
    <property type="match status" value="1"/>
</dbReference>
<dbReference type="AlphaFoldDB" id="A0A2I1CLE8"/>